<gene>
    <name evidence="1" type="ORF">BEP19_16775</name>
</gene>
<name>A0A419SQ86_9BACL</name>
<dbReference type="OrthoDB" id="2920780at2"/>
<dbReference type="Proteomes" id="UP000284219">
    <property type="component" value="Unassembled WGS sequence"/>
</dbReference>
<dbReference type="EMBL" id="MCHY01000003">
    <property type="protein sequence ID" value="RKD26491.1"/>
    <property type="molecule type" value="Genomic_DNA"/>
</dbReference>
<proteinExistence type="predicted"/>
<dbReference type="AlphaFoldDB" id="A0A419SQ86"/>
<accession>A0A419SQ86</accession>
<protein>
    <submittedName>
        <fullName evidence="1">Uncharacterized protein</fullName>
    </submittedName>
</protein>
<comment type="caution">
    <text evidence="1">The sequence shown here is derived from an EMBL/GenBank/DDBJ whole genome shotgun (WGS) entry which is preliminary data.</text>
</comment>
<evidence type="ECO:0000313" key="2">
    <source>
        <dbReference type="Proteomes" id="UP000284219"/>
    </source>
</evidence>
<keyword evidence="2" id="KW-1185">Reference proteome</keyword>
<organism evidence="1 2">
    <name type="scientific">Ammoniphilus oxalaticus</name>
    <dbReference type="NCBI Taxonomy" id="66863"/>
    <lineage>
        <taxon>Bacteria</taxon>
        <taxon>Bacillati</taxon>
        <taxon>Bacillota</taxon>
        <taxon>Bacilli</taxon>
        <taxon>Bacillales</taxon>
        <taxon>Paenibacillaceae</taxon>
        <taxon>Aneurinibacillus group</taxon>
        <taxon>Ammoniphilus</taxon>
    </lineage>
</organism>
<dbReference type="RefSeq" id="WP_120188144.1">
    <property type="nucleotide sequence ID" value="NZ_MCHY01000003.1"/>
</dbReference>
<reference evidence="1 2" key="1">
    <citation type="submission" date="2016-08" db="EMBL/GenBank/DDBJ databases">
        <title>Novel Firmicute Genomes.</title>
        <authorList>
            <person name="Poppleton D.I."/>
            <person name="Gribaldo S."/>
        </authorList>
    </citation>
    <scope>NUCLEOTIDE SEQUENCE [LARGE SCALE GENOMIC DNA]</scope>
    <source>
        <strain evidence="1 2">RAOx-1</strain>
    </source>
</reference>
<evidence type="ECO:0000313" key="1">
    <source>
        <dbReference type="EMBL" id="RKD26491.1"/>
    </source>
</evidence>
<sequence length="71" mass="8427">MATKEQRQNKQFVEKLLQIQGIRYDDWVDELHVQFLQENNKLILEALDSKISKRKEEAKQSEDVQSHSVTL</sequence>